<feature type="domain" description="SUZ" evidence="5">
    <location>
        <begin position="211"/>
        <end position="281"/>
    </location>
</feature>
<feature type="compositionally biased region" description="Polar residues" evidence="2">
    <location>
        <begin position="326"/>
        <end position="345"/>
    </location>
</feature>
<reference evidence="6" key="2">
    <citation type="submission" date="2025-09" db="UniProtKB">
        <authorList>
            <consortium name="Ensembl"/>
        </authorList>
    </citation>
    <scope>IDENTIFICATION</scope>
</reference>
<feature type="region of interest" description="Disordered" evidence="2">
    <location>
        <begin position="697"/>
        <end position="724"/>
    </location>
</feature>
<evidence type="ECO:0000256" key="3">
    <source>
        <dbReference type="SAM" id="SignalP"/>
    </source>
</evidence>
<dbReference type="CDD" id="cd02642">
    <property type="entry name" value="R3H_encore_like"/>
    <property type="match status" value="1"/>
</dbReference>
<dbReference type="SMART" id="SM00393">
    <property type="entry name" value="R3H"/>
    <property type="match status" value="1"/>
</dbReference>
<name>A0A8C7HRU4_ONCKI</name>
<feature type="region of interest" description="Disordered" evidence="2">
    <location>
        <begin position="280"/>
        <end position="419"/>
    </location>
</feature>
<feature type="compositionally biased region" description="Low complexity" evidence="2">
    <location>
        <begin position="619"/>
        <end position="648"/>
    </location>
</feature>
<dbReference type="Gene3D" id="3.30.1370.50">
    <property type="entry name" value="R3H-like domain"/>
    <property type="match status" value="1"/>
</dbReference>
<dbReference type="InterPro" id="IPR051937">
    <property type="entry name" value="R3H_domain_containing"/>
</dbReference>
<dbReference type="PANTHER" id="PTHR15672">
    <property type="entry name" value="CAMP-REGULATED PHOSPHOPROTEIN 21 RELATED R3H DOMAIN CONTAINING PROTEIN"/>
    <property type="match status" value="1"/>
</dbReference>
<feature type="region of interest" description="Disordered" evidence="2">
    <location>
        <begin position="606"/>
        <end position="677"/>
    </location>
</feature>
<evidence type="ECO:0000256" key="2">
    <source>
        <dbReference type="SAM" id="MobiDB-lite"/>
    </source>
</evidence>
<protein>
    <submittedName>
        <fullName evidence="6">R3H domain containing 2</fullName>
    </submittedName>
</protein>
<evidence type="ECO:0000313" key="7">
    <source>
        <dbReference type="Proteomes" id="UP000694557"/>
    </source>
</evidence>
<evidence type="ECO:0000259" key="5">
    <source>
        <dbReference type="PROSITE" id="PS51673"/>
    </source>
</evidence>
<feature type="region of interest" description="Disordered" evidence="2">
    <location>
        <begin position="245"/>
        <end position="268"/>
    </location>
</feature>
<dbReference type="PROSITE" id="PS51061">
    <property type="entry name" value="R3H"/>
    <property type="match status" value="1"/>
</dbReference>
<dbReference type="FunFam" id="3.30.1370.50:FF:000001">
    <property type="entry name" value="R3H domain-containing protein 2 isoform 1"/>
    <property type="match status" value="1"/>
</dbReference>
<dbReference type="PANTHER" id="PTHR15672:SF13">
    <property type="entry name" value="R3H DOMAIN-CONTAINING PROTEIN 2"/>
    <property type="match status" value="1"/>
</dbReference>
<dbReference type="SUPFAM" id="SSF82708">
    <property type="entry name" value="R3H domain"/>
    <property type="match status" value="1"/>
</dbReference>
<evidence type="ECO:0000259" key="4">
    <source>
        <dbReference type="PROSITE" id="PS51061"/>
    </source>
</evidence>
<dbReference type="InterPro" id="IPR001374">
    <property type="entry name" value="R3H_dom"/>
</dbReference>
<feature type="compositionally biased region" description="Polar residues" evidence="2">
    <location>
        <begin position="697"/>
        <end position="706"/>
    </location>
</feature>
<dbReference type="Proteomes" id="UP000694557">
    <property type="component" value="Unassembled WGS sequence"/>
</dbReference>
<feature type="compositionally biased region" description="Gly residues" evidence="2">
    <location>
        <begin position="772"/>
        <end position="795"/>
    </location>
</feature>
<dbReference type="Pfam" id="PF12752">
    <property type="entry name" value="SUZ"/>
    <property type="match status" value="1"/>
</dbReference>
<feature type="compositionally biased region" description="Polar residues" evidence="2">
    <location>
        <begin position="528"/>
        <end position="564"/>
    </location>
</feature>
<feature type="compositionally biased region" description="Pro residues" evidence="2">
    <location>
        <begin position="401"/>
        <end position="415"/>
    </location>
</feature>
<keyword evidence="1" id="KW-0597">Phosphoprotein</keyword>
<dbReference type="GeneTree" id="ENSGT00940000155609"/>
<feature type="compositionally biased region" description="Low complexity" evidence="2">
    <location>
        <begin position="371"/>
        <end position="387"/>
    </location>
</feature>
<dbReference type="Pfam" id="PF01424">
    <property type="entry name" value="R3H"/>
    <property type="match status" value="1"/>
</dbReference>
<feature type="region of interest" description="Disordered" evidence="2">
    <location>
        <begin position="88"/>
        <end position="125"/>
    </location>
</feature>
<dbReference type="InterPro" id="IPR036867">
    <property type="entry name" value="R3H_dom_sf"/>
</dbReference>
<dbReference type="PROSITE" id="PS51673">
    <property type="entry name" value="SUZ"/>
    <property type="match status" value="1"/>
</dbReference>
<feature type="domain" description="R3H" evidence="4">
    <location>
        <begin position="147"/>
        <end position="210"/>
    </location>
</feature>
<feature type="signal peptide" evidence="3">
    <location>
        <begin position="1"/>
        <end position="19"/>
    </location>
</feature>
<feature type="region of interest" description="Disordered" evidence="2">
    <location>
        <begin position="772"/>
        <end position="797"/>
    </location>
</feature>
<reference evidence="6" key="1">
    <citation type="submission" date="2025-08" db="UniProtKB">
        <authorList>
            <consortium name="Ensembl"/>
        </authorList>
    </citation>
    <scope>IDENTIFICATION</scope>
</reference>
<dbReference type="Ensembl" id="ENSOKIT00005065492.1">
    <property type="protein sequence ID" value="ENSOKIP00005061627.1"/>
    <property type="gene ID" value="ENSOKIG00005025940.1"/>
</dbReference>
<feature type="compositionally biased region" description="Polar residues" evidence="2">
    <location>
        <begin position="308"/>
        <end position="317"/>
    </location>
</feature>
<feature type="compositionally biased region" description="Basic and acidic residues" evidence="2">
    <location>
        <begin position="255"/>
        <end position="268"/>
    </location>
</feature>
<feature type="compositionally biased region" description="Basic and acidic residues" evidence="2">
    <location>
        <begin position="88"/>
        <end position="99"/>
    </location>
</feature>
<dbReference type="InterPro" id="IPR024771">
    <property type="entry name" value="SUZ"/>
</dbReference>
<feature type="compositionally biased region" description="Basic and acidic residues" evidence="2">
    <location>
        <begin position="606"/>
        <end position="615"/>
    </location>
</feature>
<feature type="region of interest" description="Disordered" evidence="2">
    <location>
        <begin position="528"/>
        <end position="592"/>
    </location>
</feature>
<sequence>MCVVCCFTVVCVSLTCVCSLLLHCGVCGSLTYVCSLLLHCGVCVSLGVFQSNAKLKLVRSLAVCEESSGPFCTDGPPDIIQLHISCPSDKEEEKSSKDDYENEDEEEKNRTPRKMLSRDSSQEYTDSTGIDVHDFLVNTLKNNPRDRMMLMKLEQDILEFINDDNNQYKKFPQMTSYHRMLLHRVAAYFGMDHNVDQTGKAVIINKTGNTRIPEQRFSEHIKDERNMDFQKKFILKRDDASMDKDDNQIRVPLSDGRRSKSIEEREEEYQRVRDRIFSREGEELAPHFNQMTLSRQSSREAPEPPAMYQTQGPTVLTQHPPPQTGYIMTTTAQPLSPQSGYQPNTRHLHHHHPPPPPPSSTPSLPDHHISYYTPGQQYPRQQYRPGPMSHQVSYPAQPMAQPMPQPMAQPMPQPMAQPTQQSGQYHYTALQTMMPSQQTQYQGMIGVSQQPQNQALLTSQGQGMHGQVTAMMVQYPQLPSYQQVPVASDSQQVIQQYQQQVMVPVSQSVQTVQGPMPVYYSVITPTQQNSTSPSVGYLQPSSEQYQMNPSTSPCNPPQIQQQYSGVAPPGPGVMVMQLSVPNGPQPTHNPPLVQWNPCKYYSLEQRPSKPGELYKSDNTQQTSTQMQSSPLSSPTQSPTPSPSGSMSSVCPGLGPLPLLSQFPRPGPGPAQGDGRYSLLGQPLQYSLGPSPLIHSQTNYSSHQSQVGMKHGARGKRQTLKSQSTDLGPLTRVLEVTDLPEGISRPEAEKLFNQLSVCGAKIQWLKDPVAGGRGGYGGPGGHRGPGAGMGPGGGKGDGSDPAHLYTVVAVFPSTMAAQSASFKLNNSGASLFKLRAAKKNYDLRVLERASSQ</sequence>
<accession>A0A8C7HRU4</accession>
<organism evidence="6 7">
    <name type="scientific">Oncorhynchus kisutch</name>
    <name type="common">Coho salmon</name>
    <name type="synonym">Salmo kisutch</name>
    <dbReference type="NCBI Taxonomy" id="8019"/>
    <lineage>
        <taxon>Eukaryota</taxon>
        <taxon>Metazoa</taxon>
        <taxon>Chordata</taxon>
        <taxon>Craniata</taxon>
        <taxon>Vertebrata</taxon>
        <taxon>Euteleostomi</taxon>
        <taxon>Actinopterygii</taxon>
        <taxon>Neopterygii</taxon>
        <taxon>Teleostei</taxon>
        <taxon>Protacanthopterygii</taxon>
        <taxon>Salmoniformes</taxon>
        <taxon>Salmonidae</taxon>
        <taxon>Salmoninae</taxon>
        <taxon>Oncorhynchus</taxon>
    </lineage>
</organism>
<dbReference type="GO" id="GO:0003676">
    <property type="term" value="F:nucleic acid binding"/>
    <property type="evidence" value="ECO:0007669"/>
    <property type="project" value="UniProtKB-UniRule"/>
</dbReference>
<evidence type="ECO:0000313" key="6">
    <source>
        <dbReference type="Ensembl" id="ENSOKIP00005061627.1"/>
    </source>
</evidence>
<feature type="chain" id="PRO_5034099905" evidence="3">
    <location>
        <begin position="20"/>
        <end position="851"/>
    </location>
</feature>
<dbReference type="AlphaFoldDB" id="A0A8C7HRU4"/>
<gene>
    <name evidence="6" type="primary">R3HDM2</name>
</gene>
<proteinExistence type="predicted"/>
<evidence type="ECO:0000256" key="1">
    <source>
        <dbReference type="ARBA" id="ARBA00022553"/>
    </source>
</evidence>
<keyword evidence="3" id="KW-0732">Signal</keyword>
<keyword evidence="7" id="KW-1185">Reference proteome</keyword>